<keyword evidence="3" id="KW-1185">Reference proteome</keyword>
<dbReference type="PRINTS" id="PR00776">
    <property type="entry name" value="HEMOGLOBNASE"/>
</dbReference>
<sequence>MKAISALAEVSYRNRYQHLKWVRATRNAQKRLACWVLRLQEYNSTNQHVPGKENYFADLKFCIDHVGLLEAIGVQNWSSIFNSNPSKSWAVLVAGSNIWENYRHQADVCRAYQVVRENNVPPENIITFAYDDVANNP</sequence>
<dbReference type="Gene3D" id="3.40.50.1460">
    <property type="match status" value="1"/>
</dbReference>
<dbReference type="CTD" id="20329617"/>
<dbReference type="GO" id="GO:0005773">
    <property type="term" value="C:vacuole"/>
    <property type="evidence" value="ECO:0007669"/>
    <property type="project" value="GOC"/>
</dbReference>
<dbReference type="Pfam" id="PF01650">
    <property type="entry name" value="Peptidase_C13"/>
    <property type="match status" value="1"/>
</dbReference>
<dbReference type="GO" id="GO:0006624">
    <property type="term" value="P:vacuolar protein processing"/>
    <property type="evidence" value="ECO:0007669"/>
    <property type="project" value="TreeGrafter"/>
</dbReference>
<dbReference type="GO" id="GO:0004197">
    <property type="term" value="F:cysteine-type endopeptidase activity"/>
    <property type="evidence" value="ECO:0007669"/>
    <property type="project" value="TreeGrafter"/>
</dbReference>
<dbReference type="GO" id="GO:0051603">
    <property type="term" value="P:proteolysis involved in protein catabolic process"/>
    <property type="evidence" value="ECO:0007669"/>
    <property type="project" value="TreeGrafter"/>
</dbReference>
<dbReference type="OrthoDB" id="9973749at2759"/>
<evidence type="ECO:0000313" key="3">
    <source>
        <dbReference type="Proteomes" id="UP000054324"/>
    </source>
</evidence>
<gene>
    <name evidence="2" type="ORF">T265_15452</name>
</gene>
<dbReference type="GeneID" id="20329617"/>
<evidence type="ECO:0000313" key="2">
    <source>
        <dbReference type="EMBL" id="KER19803.1"/>
    </source>
</evidence>
<dbReference type="RefSeq" id="XP_009176445.1">
    <property type="nucleotide sequence ID" value="XM_009178181.1"/>
</dbReference>
<feature type="non-terminal residue" evidence="2">
    <location>
        <position position="137"/>
    </location>
</feature>
<dbReference type="Proteomes" id="UP000054324">
    <property type="component" value="Unassembled WGS sequence"/>
</dbReference>
<organism evidence="2 3">
    <name type="scientific">Opisthorchis viverrini</name>
    <name type="common">Southeast Asian liver fluke</name>
    <dbReference type="NCBI Taxonomy" id="6198"/>
    <lineage>
        <taxon>Eukaryota</taxon>
        <taxon>Metazoa</taxon>
        <taxon>Spiralia</taxon>
        <taxon>Lophotrochozoa</taxon>
        <taxon>Platyhelminthes</taxon>
        <taxon>Trematoda</taxon>
        <taxon>Digenea</taxon>
        <taxon>Opisthorchiida</taxon>
        <taxon>Opisthorchiata</taxon>
        <taxon>Opisthorchiidae</taxon>
        <taxon>Opisthorchis</taxon>
    </lineage>
</organism>
<protein>
    <submittedName>
        <fullName evidence="2">Uncharacterized protein</fullName>
    </submittedName>
</protein>
<dbReference type="PANTHER" id="PTHR12000:SF42">
    <property type="entry name" value="LEGUMAIN"/>
    <property type="match status" value="1"/>
</dbReference>
<dbReference type="EMBL" id="KL597135">
    <property type="protein sequence ID" value="KER19803.1"/>
    <property type="molecule type" value="Genomic_DNA"/>
</dbReference>
<proteinExistence type="inferred from homology"/>
<dbReference type="PANTHER" id="PTHR12000">
    <property type="entry name" value="HEMOGLOBINASE FAMILY MEMBER"/>
    <property type="match status" value="1"/>
</dbReference>
<evidence type="ECO:0000256" key="1">
    <source>
        <dbReference type="ARBA" id="ARBA00009941"/>
    </source>
</evidence>
<name>A0A074YYR4_OPIVI</name>
<dbReference type="AlphaFoldDB" id="A0A074YYR4"/>
<comment type="similarity">
    <text evidence="1">Belongs to the peptidase C13 family.</text>
</comment>
<dbReference type="InterPro" id="IPR001096">
    <property type="entry name" value="Peptidase_C13"/>
</dbReference>
<accession>A0A074YYR4</accession>
<reference evidence="2 3" key="1">
    <citation type="submission" date="2013-11" db="EMBL/GenBank/DDBJ databases">
        <title>Opisthorchis viverrini - life in the bile duct.</title>
        <authorList>
            <person name="Young N.D."/>
            <person name="Nagarajan N."/>
            <person name="Lin S.J."/>
            <person name="Korhonen P.K."/>
            <person name="Jex A.R."/>
            <person name="Hall R.S."/>
            <person name="Safavi-Hemami H."/>
            <person name="Kaewkong W."/>
            <person name="Bertrand D."/>
            <person name="Gao S."/>
            <person name="Seet Q."/>
            <person name="Wongkham S."/>
            <person name="Teh B.T."/>
            <person name="Wongkham C."/>
            <person name="Intapan P.M."/>
            <person name="Maleewong W."/>
            <person name="Yang X."/>
            <person name="Hu M."/>
            <person name="Wang Z."/>
            <person name="Hofmann A."/>
            <person name="Sternberg P.W."/>
            <person name="Tan P."/>
            <person name="Wang J."/>
            <person name="Gasser R.B."/>
        </authorList>
    </citation>
    <scope>NUCLEOTIDE SEQUENCE [LARGE SCALE GENOMIC DNA]</scope>
</reference>
<dbReference type="KEGG" id="ovi:T265_15452"/>